<dbReference type="GO" id="GO:0000289">
    <property type="term" value="P:nuclear-transcribed mRNA poly(A) tail shortening"/>
    <property type="evidence" value="ECO:0007669"/>
    <property type="project" value="UniProtKB-UniRule"/>
</dbReference>
<dbReference type="InterPro" id="IPR048841">
    <property type="entry name" value="PAN2_N"/>
</dbReference>
<dbReference type="GO" id="GO:0046872">
    <property type="term" value="F:metal ion binding"/>
    <property type="evidence" value="ECO:0007669"/>
    <property type="project" value="UniProtKB-KW"/>
</dbReference>
<dbReference type="FunFam" id="3.30.420.10:FF:000011">
    <property type="entry name" value="PAN2-PAN3 deadenylation complex catalytic subunit PAN2"/>
    <property type="match status" value="1"/>
</dbReference>
<name>Q4S5V2_TETNG</name>
<dbReference type="SMART" id="SM00479">
    <property type="entry name" value="EXOIII"/>
    <property type="match status" value="1"/>
</dbReference>
<evidence type="ECO:0000256" key="5">
    <source>
        <dbReference type="ARBA" id="ARBA00022723"/>
    </source>
</evidence>
<dbReference type="HAMAP" id="MF_03182">
    <property type="entry name" value="PAN2"/>
    <property type="match status" value="1"/>
</dbReference>
<dbReference type="EC" id="3.1.13.4" evidence="9"/>
<comment type="activity regulation">
    <text evidence="9">Positively regulated by the regulatory subunit PAN3.</text>
</comment>
<dbReference type="GO" id="GO:0000932">
    <property type="term" value="C:P-body"/>
    <property type="evidence" value="ECO:0007669"/>
    <property type="project" value="UniProtKB-SubCell"/>
</dbReference>
<evidence type="ECO:0000256" key="10">
    <source>
        <dbReference type="SAM" id="MobiDB-lite"/>
    </source>
</evidence>
<evidence type="ECO:0000313" key="12">
    <source>
        <dbReference type="EMBL" id="CAG03980.1"/>
    </source>
</evidence>
<comment type="catalytic activity">
    <reaction evidence="1 9">
        <text>Exonucleolytic cleavage of poly(A) to 5'-AMP.</text>
        <dbReference type="EC" id="3.1.13.4"/>
    </reaction>
</comment>
<dbReference type="InterPro" id="IPR050785">
    <property type="entry name" value="PAN2-PAN3_catalytic_subunit"/>
</dbReference>
<dbReference type="Pfam" id="PF20770">
    <property type="entry name" value="PAN2_N"/>
    <property type="match status" value="1"/>
</dbReference>
<reference evidence="12" key="1">
    <citation type="journal article" date="2004" name="Nature">
        <title>Genome duplication in the teleost fish Tetraodon nigroviridis reveals the early vertebrate proto-karyotype.</title>
        <authorList>
            <person name="Jaillon O."/>
            <person name="Aury J.-M."/>
            <person name="Brunet F."/>
            <person name="Petit J.-L."/>
            <person name="Stange-Thomann N."/>
            <person name="Mauceli E."/>
            <person name="Bouneau L."/>
            <person name="Fischer C."/>
            <person name="Ozouf-Costaz C."/>
            <person name="Bernot A."/>
            <person name="Nicaud S."/>
            <person name="Jaffe D."/>
            <person name="Fisher S."/>
            <person name="Lutfalla G."/>
            <person name="Dossat C."/>
            <person name="Segurens B."/>
            <person name="Dasilva C."/>
            <person name="Salanoubat M."/>
            <person name="Levy M."/>
            <person name="Boudet N."/>
            <person name="Castellano S."/>
            <person name="Anthouard V."/>
            <person name="Jubin C."/>
            <person name="Castelli V."/>
            <person name="Katinka M."/>
            <person name="Vacherie B."/>
            <person name="Biemont C."/>
            <person name="Skalli Z."/>
            <person name="Cattolico L."/>
            <person name="Poulain J."/>
            <person name="De Berardinis V."/>
            <person name="Cruaud C."/>
            <person name="Duprat S."/>
            <person name="Brottier P."/>
            <person name="Coutanceau J.-P."/>
            <person name="Gouzy J."/>
            <person name="Parra G."/>
            <person name="Lardier G."/>
            <person name="Chapple C."/>
            <person name="McKernan K.J."/>
            <person name="McEwan P."/>
            <person name="Bosak S."/>
            <person name="Kellis M."/>
            <person name="Volff J.-N."/>
            <person name="Guigo R."/>
            <person name="Zody M.C."/>
            <person name="Mesirov J."/>
            <person name="Lindblad-Toh K."/>
            <person name="Birren B."/>
            <person name="Nusbaum C."/>
            <person name="Kahn D."/>
            <person name="Robinson-Rechavi M."/>
            <person name="Laudet V."/>
            <person name="Schachter V."/>
            <person name="Quetier F."/>
            <person name="Saurin W."/>
            <person name="Scarpelli C."/>
            <person name="Wincker P."/>
            <person name="Lander E.S."/>
            <person name="Weissenbach J."/>
            <person name="Roest Crollius H."/>
        </authorList>
    </citation>
    <scope>NUCLEOTIDE SEQUENCE [LARGE SCALE GENOMIC DNA]</scope>
</reference>
<protein>
    <recommendedName>
        <fullName evidence="9">PAN2-PAN3 deadenylation complex catalytic subunit PAN2</fullName>
        <ecNumber evidence="9">3.1.13.4</ecNumber>
    </recommendedName>
    <alternativeName>
        <fullName evidence="9">Inactive ubiquitin carboxyl-terminal hydrolase 52</fullName>
    </alternativeName>
    <alternativeName>
        <fullName evidence="9">PAB1P-dependent poly(A)-specific ribonuclease</fullName>
    </alternativeName>
    <alternativeName>
        <fullName evidence="9">Poly(A)-nuclease deadenylation complex subunit 2</fullName>
        <shortName evidence="9">PAN deadenylation complex subunit 2</shortName>
    </alternativeName>
</protein>
<feature type="binding site" evidence="9">
    <location>
        <position position="1064"/>
    </location>
    <ligand>
        <name>a divalent metal cation</name>
        <dbReference type="ChEBI" id="CHEBI:60240"/>
        <note>catalytic</note>
    </ligand>
</feature>
<dbReference type="OrthoDB" id="16516at2759"/>
<dbReference type="InterPro" id="IPR030843">
    <property type="entry name" value="PAN2"/>
</dbReference>
<keyword evidence="5 9" id="KW-0479">Metal-binding</keyword>
<dbReference type="CDD" id="cd06143">
    <property type="entry name" value="PAN2_exo"/>
    <property type="match status" value="1"/>
</dbReference>
<comment type="subcellular location">
    <subcellularLocation>
        <location evidence="9">Cytoplasm</location>
        <location evidence="9">P-body</location>
    </subcellularLocation>
    <subcellularLocation>
        <location evidence="9">Nucleus</location>
    </subcellularLocation>
    <text evidence="9">Shuttles between nucleus and cytoplasm.</text>
</comment>
<dbReference type="Pfam" id="PF00929">
    <property type="entry name" value="RNase_T"/>
    <property type="match status" value="1"/>
</dbReference>
<dbReference type="InterPro" id="IPR013520">
    <property type="entry name" value="Ribonucl_H"/>
</dbReference>
<comment type="domain">
    <text evidence="9">The linker, or PAN3 interaction domain (PID), between the WD40 repeats and the pseudo-UCH domain mediates interaction with PAN3.</text>
</comment>
<dbReference type="GO" id="GO:0005634">
    <property type="term" value="C:nucleus"/>
    <property type="evidence" value="ECO:0007669"/>
    <property type="project" value="UniProtKB-SubCell"/>
</dbReference>
<feature type="domain" description="USP" evidence="11">
    <location>
        <begin position="570"/>
        <end position="996"/>
    </location>
</feature>
<dbReference type="InterPro" id="IPR036397">
    <property type="entry name" value="RNaseH_sf"/>
</dbReference>
<dbReference type="CDD" id="cd02672">
    <property type="entry name" value="Peptidase_C19P"/>
    <property type="match status" value="1"/>
</dbReference>
<keyword evidence="6 9" id="KW-0378">Hydrolase</keyword>
<dbReference type="PANTHER" id="PTHR15728:SF0">
    <property type="entry name" value="PAN2-PAN3 DEADENYLATION COMPLEX CATALYTIC SUBUNIT PAN2"/>
    <property type="match status" value="1"/>
</dbReference>
<comment type="similarity">
    <text evidence="9">Belongs to the peptidase C19 family. PAN2 subfamily.</text>
</comment>
<keyword evidence="4 9" id="KW-0540">Nuclease</keyword>
<evidence type="ECO:0000256" key="2">
    <source>
        <dbReference type="ARBA" id="ARBA00022490"/>
    </source>
</evidence>
<evidence type="ECO:0000256" key="1">
    <source>
        <dbReference type="ARBA" id="ARBA00001663"/>
    </source>
</evidence>
<evidence type="ECO:0000259" key="11">
    <source>
        <dbReference type="PROSITE" id="PS50235"/>
    </source>
</evidence>
<evidence type="ECO:0000256" key="8">
    <source>
        <dbReference type="ARBA" id="ARBA00023242"/>
    </source>
</evidence>
<dbReference type="GO" id="GO:0010606">
    <property type="term" value="P:positive regulation of cytoplasmic mRNA processing body assembly"/>
    <property type="evidence" value="ECO:0007669"/>
    <property type="project" value="UniProtKB-UniRule"/>
</dbReference>
<dbReference type="InterPro" id="IPR038765">
    <property type="entry name" value="Papain-like_cys_pep_sf"/>
</dbReference>
<dbReference type="FunFam" id="2.130.10.10:FF:000059">
    <property type="entry name" value="PAN2-PAN3 deadenylation complex catalytic subunit PAN2"/>
    <property type="match status" value="1"/>
</dbReference>
<evidence type="ECO:0000256" key="4">
    <source>
        <dbReference type="ARBA" id="ARBA00022722"/>
    </source>
</evidence>
<dbReference type="PROSITE" id="PS50235">
    <property type="entry name" value="USP_3"/>
    <property type="match status" value="1"/>
</dbReference>
<dbReference type="SUPFAM" id="SSF54001">
    <property type="entry name" value="Cysteine proteinases"/>
    <property type="match status" value="1"/>
</dbReference>
<organism evidence="12">
    <name type="scientific">Tetraodon nigroviridis</name>
    <name type="common">Spotted green pufferfish</name>
    <name type="synonym">Chelonodon nigroviridis</name>
    <dbReference type="NCBI Taxonomy" id="99883"/>
    <lineage>
        <taxon>Eukaryota</taxon>
        <taxon>Metazoa</taxon>
        <taxon>Chordata</taxon>
        <taxon>Craniata</taxon>
        <taxon>Vertebrata</taxon>
        <taxon>Euteleostomi</taxon>
        <taxon>Actinopterygii</taxon>
        <taxon>Neopterygii</taxon>
        <taxon>Teleostei</taxon>
        <taxon>Neoteleostei</taxon>
        <taxon>Acanthomorphata</taxon>
        <taxon>Eupercaria</taxon>
        <taxon>Tetraodontiformes</taxon>
        <taxon>Tetradontoidea</taxon>
        <taxon>Tetraodontidae</taxon>
        <taxon>Tetraodon</taxon>
    </lineage>
</organism>
<accession>Q4S5V2</accession>
<keyword evidence="7 9" id="KW-0269">Exonuclease</keyword>
<feature type="region of interest" description="Disordered" evidence="10">
    <location>
        <begin position="1262"/>
        <end position="1292"/>
    </location>
</feature>
<dbReference type="Gene3D" id="2.130.10.10">
    <property type="entry name" value="YVTN repeat-like/Quinoprotein amine dehydrogenase"/>
    <property type="match status" value="1"/>
</dbReference>
<evidence type="ECO:0000256" key="7">
    <source>
        <dbReference type="ARBA" id="ARBA00022839"/>
    </source>
</evidence>
<dbReference type="Gene3D" id="3.30.420.10">
    <property type="entry name" value="Ribonuclease H-like superfamily/Ribonuclease H"/>
    <property type="match status" value="1"/>
</dbReference>
<feature type="binding site" evidence="9">
    <location>
        <position position="1062"/>
    </location>
    <ligand>
        <name>a divalent metal cation</name>
        <dbReference type="ChEBI" id="CHEBI:60240"/>
        <note>catalytic</note>
    </ligand>
</feature>
<comment type="subunit">
    <text evidence="9">Forms a heterotrimer with an asymmetric homodimer of the regulatory subunit PAN3 to form the poly(A)-nuclease (PAN) deadenylation complex.</text>
</comment>
<comment type="function">
    <text evidence="9">Catalytic subunit of the poly(A)-nuclease (PAN) deadenylation complex, one of two cytoplasmic mRNA deadenylases involved in general and miRNA-mediated mRNA turnover. PAN specifically shortens poly(A) tails of RNA and the activity is stimulated by poly(A)-binding protein (PABP). PAN deadenylation is followed by rapid degradation of the shortened mRNA tails by the CCR4-NOT complex. Deadenylated mRNAs are then degraded by two alternative mechanisms, namely exosome-mediated 3'-5' exonucleolytic degradation, or deadenlyation-dependent mRNA decaping and subsequent 5'-3' exonucleolytic degradation by XRN1.</text>
</comment>
<keyword evidence="8 9" id="KW-0539">Nucleus</keyword>
<dbReference type="PANTHER" id="PTHR15728">
    <property type="entry name" value="DEADENYLATION COMPLEX CATALYTIC SUBUNIT PAN2"/>
    <property type="match status" value="1"/>
</dbReference>
<dbReference type="InterPro" id="IPR028889">
    <property type="entry name" value="USP"/>
</dbReference>
<comment type="cofactor">
    <cofactor evidence="9">
        <name>a divalent metal cation</name>
        <dbReference type="ChEBI" id="CHEBI:60240"/>
    </cofactor>
    <text evidence="9">Binds 2 metal cations per subunit in the catalytic exonuclease domain.</text>
</comment>
<feature type="binding site" evidence="9">
    <location>
        <position position="1223"/>
    </location>
    <ligand>
        <name>a divalent metal cation</name>
        <dbReference type="ChEBI" id="CHEBI:60240"/>
        <note>catalytic</note>
    </ligand>
</feature>
<dbReference type="EMBL" id="CAAE01014729">
    <property type="protein sequence ID" value="CAG03980.1"/>
    <property type="molecule type" value="Genomic_DNA"/>
</dbReference>
<gene>
    <name evidence="9" type="primary">PAN2</name>
    <name evidence="12" type="ORF">GSTENG00023569001</name>
</gene>
<comment type="domain">
    <text evidence="9">Contains a pseudo-UCH domain. This ubiquitin C-terminal hydrolase (UCH)-like or ubiquitin specific protease (USP)-like domain is predicted to be catalytically inactive because it lacks the active site catalytic triad characteristic of thiol proteases, with residues at the equivalent structural positions that are incompatible with catalysis, and it cannot bind ubiquitin. It functions as a structural scaffold for intra- and intermolecular interactions in the complex.</text>
</comment>
<dbReference type="SUPFAM" id="SSF50978">
    <property type="entry name" value="WD40 repeat-like"/>
    <property type="match status" value="1"/>
</dbReference>
<evidence type="ECO:0000256" key="6">
    <source>
        <dbReference type="ARBA" id="ARBA00022801"/>
    </source>
</evidence>
<evidence type="ECO:0000256" key="3">
    <source>
        <dbReference type="ARBA" id="ARBA00022664"/>
    </source>
</evidence>
<sequence>MMNFDGLDPGMGEYPPSLHGTLDAGMEPSLDPHLNPGLLQGVELDPEGLAVTVPEPVHLMEGMFSELHSVVSEVGVPVTATHFDLQEEMLWMGNHRGHVTSFFGPTMDRYSSFQVHAADDIRHIQSLETGVLFLSKSNLKCHTRGGLVMFEYPMDEGADMHSLLMTDNNCLLMGGLQNYVVEFDLNTVQEAQKFTVEVPGVAILRQTNRYFFCGHTSGKITLRDLRTFKMEQEFDAFSGSLSDFDVHGNLLAACGFSSRGLNGLSCDRFLMVYDLRMMRAVTPLQVHVDPLFLRFIPTYTSRLAIISQTGQCQFCEPTGLANMADIFHVNTVGQLLMSFDVSASKQALAFGDSGGCVHLWSDAPEVSFNDYSRETEFAVPCHVDTLPQLDWNHDLLPLSLVPMPLTSTEPLLSDWPAALATPSPRRAPPADPEILRTMKTVGFIGYAVNPRTRPRNQARSLQTERLGTRLRQLQPDPRITDRPRRGAAPLHGHQEIQKGWVYSASDLVSTEITRTAFVLDQVTIKYSKLGLEDFDFKHYNRTLFAGLEPHIPNAYCNCMIQVGKIGSFGSQAEGQRPNPALLSLVPQVLYFLEPIRCLVQNHLCQKEFCLACELGFLFHMLDLSRGDPCQASNFLRAFRTIPEASALGLILADSDEQTGKAKLGRLIQSWNRFILAQLHQETQEQEGPQAYRGASSSSLGSSGESVIGKLFGCEVENSSLCRCGKETVRSSLTLLFTMHYPEHNSPEKVREYDFAEILKRSICLEQSTQAWCENCEKYQPTVQTRNIRCLPDVLVINCEVNSAKEAEFWRVQAEVSVSGRAWPGPEKKKTQLGPCCVASEEMSSMEGFTLDTRVEDLRHVWIPLSLKMSISKSQGLEISSWPEAQELSEAEEAEGTSLYDLVVTVPHVQDARTGGNLVTHIKVGETYHQRKEVRRSQRVGCEPAAPFTLVGVVSQGVTHQQWYLFNDFLIEPIDKTEAVQFDVSWKVPAILYYAKRNYHTKYDLRSNHSEALRSARVLKNPIDASVLLTEASLARKQRKSHATFIPLMVSEMPQARDLVGLDAEFVTLNQEEAELRSDGTKSTIKPSQMSVARITCVRGQGPNEGVPFIDDYISTQEQVVDYLTQYSGIKPGDLDAKISSKHLTTLKSTYLKLRFLIDTGVRFVGHGLQKDFRVINLLVPKDQVVDTVYLFHLPRKRMISLRFLAWYFLDLNIQGETHDSIEDARTALQLYRKYLDLSRGGGSDQVRKVLKGLYEKGRQLDWKVPDSDTGDGQGSPKSTRRRQMKQKWAGGC</sequence>
<dbReference type="GO" id="GO:0003676">
    <property type="term" value="F:nucleic acid binding"/>
    <property type="evidence" value="ECO:0007669"/>
    <property type="project" value="InterPro"/>
</dbReference>
<dbReference type="InterPro" id="IPR036322">
    <property type="entry name" value="WD40_repeat_dom_sf"/>
</dbReference>
<dbReference type="GO" id="GO:0004535">
    <property type="term" value="F:poly(A)-specific ribonuclease activity"/>
    <property type="evidence" value="ECO:0007669"/>
    <property type="project" value="UniProtKB-UniRule"/>
</dbReference>
<dbReference type="GO" id="GO:0031251">
    <property type="term" value="C:PAN complex"/>
    <property type="evidence" value="ECO:0007669"/>
    <property type="project" value="UniProtKB-UniRule"/>
</dbReference>
<dbReference type="SUPFAM" id="SSF53098">
    <property type="entry name" value="Ribonuclease H-like"/>
    <property type="match status" value="1"/>
</dbReference>
<dbReference type="Pfam" id="PF13423">
    <property type="entry name" value="UCH_1"/>
    <property type="match status" value="1"/>
</dbReference>
<evidence type="ECO:0000256" key="9">
    <source>
        <dbReference type="HAMAP-Rule" id="MF_03182"/>
    </source>
</evidence>
<keyword evidence="2 9" id="KW-0963">Cytoplasm</keyword>
<dbReference type="KEGG" id="tng:GSTEN00023569G001"/>
<dbReference type="Gene3D" id="3.90.70.10">
    <property type="entry name" value="Cysteine proteinases"/>
    <property type="match status" value="2"/>
</dbReference>
<dbReference type="InterPro" id="IPR028881">
    <property type="entry name" value="PAN2_UCH_dom"/>
</dbReference>
<dbReference type="GO" id="GO:0006397">
    <property type="term" value="P:mRNA processing"/>
    <property type="evidence" value="ECO:0007669"/>
    <property type="project" value="UniProtKB-KW"/>
</dbReference>
<proteinExistence type="inferred from homology"/>
<reference evidence="12" key="2">
    <citation type="submission" date="2004-02" db="EMBL/GenBank/DDBJ databases">
        <authorList>
            <consortium name="Genoscope"/>
            <consortium name="Whitehead Institute Centre for Genome Research"/>
        </authorList>
    </citation>
    <scope>NUCLEOTIDE SEQUENCE</scope>
</reference>
<dbReference type="InterPro" id="IPR012337">
    <property type="entry name" value="RNaseH-like_sf"/>
</dbReference>
<dbReference type="InterPro" id="IPR015943">
    <property type="entry name" value="WD40/YVTN_repeat-like_dom_sf"/>
</dbReference>
<feature type="binding site" evidence="9">
    <location>
        <position position="1171"/>
    </location>
    <ligand>
        <name>a divalent metal cation</name>
        <dbReference type="ChEBI" id="CHEBI:60240"/>
        <note>catalytic</note>
    </ligand>
</feature>
<comment type="caution">
    <text evidence="9">Lacks conserved residue(s) required for the propagation of feature annotation.</text>
</comment>
<keyword evidence="3 9" id="KW-0507">mRNA processing</keyword>
<comment type="caution">
    <text evidence="12">The sequence shown here is derived from an EMBL/GenBank/DDBJ whole genome shotgun (WGS) entry which is preliminary data.</text>
</comment>